<reference evidence="2" key="1">
    <citation type="submission" date="2020-10" db="EMBL/GenBank/DDBJ databases">
        <authorList>
            <person name="Gilroy R."/>
        </authorList>
    </citation>
    <scope>NUCLEOTIDE SEQUENCE</scope>
    <source>
        <strain evidence="2">B2-22910</strain>
    </source>
</reference>
<evidence type="ECO:0000313" key="2">
    <source>
        <dbReference type="EMBL" id="MBO8471397.1"/>
    </source>
</evidence>
<dbReference type="Proteomes" id="UP000823603">
    <property type="component" value="Unassembled WGS sequence"/>
</dbReference>
<dbReference type="AlphaFoldDB" id="A0A9D9IEV7"/>
<organism evidence="2 3">
    <name type="scientific">Candidatus Cryptobacteroides faecavium</name>
    <dbReference type="NCBI Taxonomy" id="2840762"/>
    <lineage>
        <taxon>Bacteria</taxon>
        <taxon>Pseudomonadati</taxon>
        <taxon>Bacteroidota</taxon>
        <taxon>Bacteroidia</taxon>
        <taxon>Bacteroidales</taxon>
        <taxon>Candidatus Cryptobacteroides</taxon>
    </lineage>
</organism>
<feature type="transmembrane region" description="Helical" evidence="1">
    <location>
        <begin position="79"/>
        <end position="100"/>
    </location>
</feature>
<keyword evidence="1" id="KW-0472">Membrane</keyword>
<evidence type="ECO:0000313" key="3">
    <source>
        <dbReference type="Proteomes" id="UP000823603"/>
    </source>
</evidence>
<feature type="transmembrane region" description="Helical" evidence="1">
    <location>
        <begin position="161"/>
        <end position="178"/>
    </location>
</feature>
<feature type="transmembrane region" description="Helical" evidence="1">
    <location>
        <begin position="137"/>
        <end position="155"/>
    </location>
</feature>
<accession>A0A9D9IEV7</accession>
<sequence>MEKGPAIHGNDLKDLRSGISAIRRKLDSQKIIDEVNIERLGITVGKEVRRMERNFLSSSAAALLVAPILPFILHSFCGFSWWLCGTFGLLEALAAIDFYCKYRRLHKIDFAGTPVIRCGKELALYRQWVRRQQKRRLPFAAAICLWVLAETLFFIEEEFMTTVLAGIGIIAVALTVLVPQYKAQSRAIDNFCAQVEEFSRKEDEAPKQ</sequence>
<gene>
    <name evidence="2" type="ORF">IAB82_06335</name>
</gene>
<keyword evidence="1" id="KW-0812">Transmembrane</keyword>
<dbReference type="EMBL" id="JADIMB010000091">
    <property type="protein sequence ID" value="MBO8471397.1"/>
    <property type="molecule type" value="Genomic_DNA"/>
</dbReference>
<protein>
    <submittedName>
        <fullName evidence="2">Uncharacterized protein</fullName>
    </submittedName>
</protein>
<feature type="transmembrane region" description="Helical" evidence="1">
    <location>
        <begin position="55"/>
        <end position="73"/>
    </location>
</feature>
<keyword evidence="1" id="KW-1133">Transmembrane helix</keyword>
<proteinExistence type="predicted"/>
<comment type="caution">
    <text evidence="2">The sequence shown here is derived from an EMBL/GenBank/DDBJ whole genome shotgun (WGS) entry which is preliminary data.</text>
</comment>
<name>A0A9D9IEV7_9BACT</name>
<evidence type="ECO:0000256" key="1">
    <source>
        <dbReference type="SAM" id="Phobius"/>
    </source>
</evidence>
<reference evidence="2" key="2">
    <citation type="journal article" date="2021" name="PeerJ">
        <title>Extensive microbial diversity within the chicken gut microbiome revealed by metagenomics and culture.</title>
        <authorList>
            <person name="Gilroy R."/>
            <person name="Ravi A."/>
            <person name="Getino M."/>
            <person name="Pursley I."/>
            <person name="Horton D.L."/>
            <person name="Alikhan N.F."/>
            <person name="Baker D."/>
            <person name="Gharbi K."/>
            <person name="Hall N."/>
            <person name="Watson M."/>
            <person name="Adriaenssens E.M."/>
            <person name="Foster-Nyarko E."/>
            <person name="Jarju S."/>
            <person name="Secka A."/>
            <person name="Antonio M."/>
            <person name="Oren A."/>
            <person name="Chaudhuri R.R."/>
            <person name="La Ragione R."/>
            <person name="Hildebrand F."/>
            <person name="Pallen M.J."/>
        </authorList>
    </citation>
    <scope>NUCLEOTIDE SEQUENCE</scope>
    <source>
        <strain evidence="2">B2-22910</strain>
    </source>
</reference>